<dbReference type="OrthoDB" id="9793390at2"/>
<keyword evidence="10" id="KW-1185">Reference proteome</keyword>
<sequence>MYKKVLKIGSIIIMLFVIIYLGSLISWVFRPLVVFVQTLFLPILLAGIMYYLFRPLVTLLSKKMPRALAILLLYVGLIALGIGVISFIGPELQKQFTNLIVSMPVIIAELQLLITNLQQNELVVRFGLSEVFSIEDYIEQIGLVVGGLVGDIFTRSVGIIGTVFSALLLLFIVPFILFYLLKEGERLPKYFLKFFAEDKQDEIKPILTNMDKTLSSYIQGVLIVCSFIGVLYYIGFTSIGLEYALVLAIFGMITNVIPYLGPWIGAIPSVTVALLHSPMMALFVLIIVVVIQQIESIFVQPQIIGKKMSLHPVTVMALVLVAGRFIGIVGMILVIPIYAIGKVIVTHLYRLWKVKEEGKRNDMNESV</sequence>
<evidence type="ECO:0000256" key="6">
    <source>
        <dbReference type="ARBA" id="ARBA00022989"/>
    </source>
</evidence>
<feature type="transmembrane region" description="Helical" evidence="8">
    <location>
        <begin position="214"/>
        <end position="234"/>
    </location>
</feature>
<reference evidence="9 10" key="1">
    <citation type="journal article" date="2019" name="Int. J. Syst. Evol. Microbiol.">
        <title>Anaerobacillus alkaliphilus sp. nov., a novel alkaliphilic and moderately halophilic bacterium.</title>
        <authorList>
            <person name="Borsodi A.K."/>
            <person name="Aszalos J.M."/>
            <person name="Bihari P."/>
            <person name="Nagy I."/>
            <person name="Schumann P."/>
            <person name="Sproer C."/>
            <person name="Kovacs A.L."/>
            <person name="Boka K."/>
            <person name="Dobosy P."/>
            <person name="Ovari M."/>
            <person name="Szili-Kovacs T."/>
            <person name="Toth E."/>
        </authorList>
    </citation>
    <scope>NUCLEOTIDE SEQUENCE [LARGE SCALE GENOMIC DNA]</scope>
    <source>
        <strain evidence="9 10">B16-10</strain>
    </source>
</reference>
<evidence type="ECO:0000256" key="1">
    <source>
        <dbReference type="ARBA" id="ARBA00004651"/>
    </source>
</evidence>
<evidence type="ECO:0000256" key="8">
    <source>
        <dbReference type="SAM" id="Phobius"/>
    </source>
</evidence>
<keyword evidence="4" id="KW-1003">Cell membrane</keyword>
<dbReference type="EMBL" id="QOUX01000025">
    <property type="protein sequence ID" value="RXJ02464.1"/>
    <property type="molecule type" value="Genomic_DNA"/>
</dbReference>
<feature type="transmembrane region" description="Helical" evidence="8">
    <location>
        <begin position="12"/>
        <end position="29"/>
    </location>
</feature>
<keyword evidence="3" id="KW-0813">Transport</keyword>
<dbReference type="GO" id="GO:0005886">
    <property type="term" value="C:plasma membrane"/>
    <property type="evidence" value="ECO:0007669"/>
    <property type="project" value="UniProtKB-SubCell"/>
</dbReference>
<feature type="transmembrane region" description="Helical" evidence="8">
    <location>
        <begin position="35"/>
        <end position="53"/>
    </location>
</feature>
<comment type="caution">
    <text evidence="9">The sequence shown here is derived from an EMBL/GenBank/DDBJ whole genome shotgun (WGS) entry which is preliminary data.</text>
</comment>
<keyword evidence="7 8" id="KW-0472">Membrane</keyword>
<keyword evidence="6 8" id="KW-1133">Transmembrane helix</keyword>
<dbReference type="PANTHER" id="PTHR21716:SF53">
    <property type="entry name" value="PERMEASE PERM-RELATED"/>
    <property type="match status" value="1"/>
</dbReference>
<evidence type="ECO:0000256" key="4">
    <source>
        <dbReference type="ARBA" id="ARBA00022475"/>
    </source>
</evidence>
<feature type="transmembrane region" description="Helical" evidence="8">
    <location>
        <begin position="157"/>
        <end position="181"/>
    </location>
</feature>
<evidence type="ECO:0000256" key="5">
    <source>
        <dbReference type="ARBA" id="ARBA00022692"/>
    </source>
</evidence>
<feature type="transmembrane region" description="Helical" evidence="8">
    <location>
        <begin position="272"/>
        <end position="294"/>
    </location>
</feature>
<keyword evidence="5 8" id="KW-0812">Transmembrane</keyword>
<evidence type="ECO:0000256" key="3">
    <source>
        <dbReference type="ARBA" id="ARBA00022448"/>
    </source>
</evidence>
<comment type="similarity">
    <text evidence="2">Belongs to the autoinducer-2 exporter (AI-2E) (TC 2.A.86) family.</text>
</comment>
<evidence type="ECO:0000256" key="7">
    <source>
        <dbReference type="ARBA" id="ARBA00023136"/>
    </source>
</evidence>
<comment type="subcellular location">
    <subcellularLocation>
        <location evidence="1">Cell membrane</location>
        <topology evidence="1">Multi-pass membrane protein</topology>
    </subcellularLocation>
</comment>
<proteinExistence type="inferred from homology"/>
<accession>A0A4Q0VXM9</accession>
<dbReference type="RefSeq" id="WP_129077569.1">
    <property type="nucleotide sequence ID" value="NZ_QOUX01000025.1"/>
</dbReference>
<feature type="transmembrane region" description="Helical" evidence="8">
    <location>
        <begin position="240"/>
        <end position="260"/>
    </location>
</feature>
<protein>
    <submittedName>
        <fullName evidence="9">AI-2E family transporter</fullName>
    </submittedName>
</protein>
<gene>
    <name evidence="9" type="ORF">DS745_07120</name>
</gene>
<evidence type="ECO:0000256" key="2">
    <source>
        <dbReference type="ARBA" id="ARBA00009773"/>
    </source>
</evidence>
<organism evidence="9 10">
    <name type="scientific">Anaerobacillus alkaliphilus</name>
    <dbReference type="NCBI Taxonomy" id="1548597"/>
    <lineage>
        <taxon>Bacteria</taxon>
        <taxon>Bacillati</taxon>
        <taxon>Bacillota</taxon>
        <taxon>Bacilli</taxon>
        <taxon>Bacillales</taxon>
        <taxon>Bacillaceae</taxon>
        <taxon>Anaerobacillus</taxon>
    </lineage>
</organism>
<evidence type="ECO:0000313" key="10">
    <source>
        <dbReference type="Proteomes" id="UP000290649"/>
    </source>
</evidence>
<name>A0A4Q0VXM9_9BACI</name>
<dbReference type="PANTHER" id="PTHR21716">
    <property type="entry name" value="TRANSMEMBRANE PROTEIN"/>
    <property type="match status" value="1"/>
</dbReference>
<dbReference type="GO" id="GO:0055085">
    <property type="term" value="P:transmembrane transport"/>
    <property type="evidence" value="ECO:0007669"/>
    <property type="project" value="TreeGrafter"/>
</dbReference>
<feature type="transmembrane region" description="Helical" evidence="8">
    <location>
        <begin position="314"/>
        <end position="340"/>
    </location>
</feature>
<feature type="transmembrane region" description="Helical" evidence="8">
    <location>
        <begin position="65"/>
        <end position="88"/>
    </location>
</feature>
<dbReference type="AlphaFoldDB" id="A0A4Q0VXM9"/>
<evidence type="ECO:0000313" key="9">
    <source>
        <dbReference type="EMBL" id="RXJ02464.1"/>
    </source>
</evidence>
<dbReference type="Proteomes" id="UP000290649">
    <property type="component" value="Unassembled WGS sequence"/>
</dbReference>
<dbReference type="InterPro" id="IPR002549">
    <property type="entry name" value="AI-2E-like"/>
</dbReference>
<dbReference type="Pfam" id="PF01594">
    <property type="entry name" value="AI-2E_transport"/>
    <property type="match status" value="1"/>
</dbReference>